<organism evidence="2 3">
    <name type="scientific">Stephania cephalantha</name>
    <dbReference type="NCBI Taxonomy" id="152367"/>
    <lineage>
        <taxon>Eukaryota</taxon>
        <taxon>Viridiplantae</taxon>
        <taxon>Streptophyta</taxon>
        <taxon>Embryophyta</taxon>
        <taxon>Tracheophyta</taxon>
        <taxon>Spermatophyta</taxon>
        <taxon>Magnoliopsida</taxon>
        <taxon>Ranunculales</taxon>
        <taxon>Menispermaceae</taxon>
        <taxon>Menispermoideae</taxon>
        <taxon>Cissampelideae</taxon>
        <taxon>Stephania</taxon>
    </lineage>
</organism>
<comment type="caution">
    <text evidence="2">The sequence shown here is derived from an EMBL/GenBank/DDBJ whole genome shotgun (WGS) entry which is preliminary data.</text>
</comment>
<sequence>MEQNREMEEQTVGTSMPMSRPLLSRDGARYLDDLRKGSYVVDMQHLAGGTSRSHPPPPVATQDLAPPSPSSHMGDDKFISCFFHPDQPQSSSH</sequence>
<evidence type="ECO:0000313" key="2">
    <source>
        <dbReference type="EMBL" id="KAK9119277.1"/>
    </source>
</evidence>
<name>A0AAP0IPH3_9MAGN</name>
<evidence type="ECO:0000256" key="1">
    <source>
        <dbReference type="SAM" id="MobiDB-lite"/>
    </source>
</evidence>
<dbReference type="AlphaFoldDB" id="A0AAP0IPH3"/>
<protein>
    <submittedName>
        <fullName evidence="2">Uncharacterized protein</fullName>
    </submittedName>
</protein>
<proteinExistence type="predicted"/>
<reference evidence="2 3" key="1">
    <citation type="submission" date="2024-01" db="EMBL/GenBank/DDBJ databases">
        <title>Genome assemblies of Stephania.</title>
        <authorList>
            <person name="Yang L."/>
        </authorList>
    </citation>
    <scope>NUCLEOTIDE SEQUENCE [LARGE SCALE GENOMIC DNA]</scope>
    <source>
        <strain evidence="2">JXDWG</strain>
        <tissue evidence="2">Leaf</tissue>
    </source>
</reference>
<evidence type="ECO:0000313" key="3">
    <source>
        <dbReference type="Proteomes" id="UP001419268"/>
    </source>
</evidence>
<dbReference type="EMBL" id="JBBNAG010000007">
    <property type="protein sequence ID" value="KAK9119277.1"/>
    <property type="molecule type" value="Genomic_DNA"/>
</dbReference>
<gene>
    <name evidence="2" type="ORF">Scep_017370</name>
</gene>
<feature type="region of interest" description="Disordered" evidence="1">
    <location>
        <begin position="42"/>
        <end position="93"/>
    </location>
</feature>
<feature type="region of interest" description="Disordered" evidence="1">
    <location>
        <begin position="1"/>
        <end position="24"/>
    </location>
</feature>
<accession>A0AAP0IPH3</accession>
<dbReference type="Proteomes" id="UP001419268">
    <property type="component" value="Unassembled WGS sequence"/>
</dbReference>
<keyword evidence="3" id="KW-1185">Reference proteome</keyword>